<evidence type="ECO:0000313" key="1">
    <source>
        <dbReference type="EMBL" id="CAB3973818.1"/>
    </source>
</evidence>
<accession>A0A6J5JR17</accession>
<sequence>MKKVLAEPLSNPNVLVVEELGLEHGACRVDIAVINGVIHGYELKSDTDTLHRLPLQIDAYSRALDKATLVVSERHFVEAANLLPPWWGIKVSHVGPRGAVHVETERAASMNPDISPFHVAHLLWRDEALAILEALETDKKALRGSRQALYTLLTQHLSPSSLRAQVREALKRRTKWRHPSPPS</sequence>
<dbReference type="RefSeq" id="WP_244115416.1">
    <property type="nucleotide sequence ID" value="NZ_CABWIK020000051.1"/>
</dbReference>
<dbReference type="EMBL" id="CABWIK020000051">
    <property type="protein sequence ID" value="CAB3973818.1"/>
    <property type="molecule type" value="Genomic_DNA"/>
</dbReference>
<name>A0A6J5JR17_9BURK</name>
<dbReference type="Proteomes" id="UP000494322">
    <property type="component" value="Unassembled WGS sequence"/>
</dbReference>
<organism evidence="1 2">
    <name type="scientific">Burkholderia cenocepacia</name>
    <dbReference type="NCBI Taxonomy" id="95486"/>
    <lineage>
        <taxon>Bacteria</taxon>
        <taxon>Pseudomonadati</taxon>
        <taxon>Pseudomonadota</taxon>
        <taxon>Betaproteobacteria</taxon>
        <taxon>Burkholderiales</taxon>
        <taxon>Burkholderiaceae</taxon>
        <taxon>Burkholderia</taxon>
        <taxon>Burkholderia cepacia complex</taxon>
    </lineage>
</organism>
<dbReference type="AlphaFoldDB" id="A0A6J5JR17"/>
<gene>
    <name evidence="1" type="ORF">BCO9919_05957</name>
</gene>
<dbReference type="InterPro" id="IPR047729">
    <property type="entry name" value="Sce7726-like"/>
</dbReference>
<protein>
    <recommendedName>
        <fullName evidence="3">Sce7726 family protein</fullName>
    </recommendedName>
</protein>
<proteinExistence type="predicted"/>
<evidence type="ECO:0000313" key="2">
    <source>
        <dbReference type="Proteomes" id="UP000494322"/>
    </source>
</evidence>
<dbReference type="NCBIfam" id="NF033832">
    <property type="entry name" value="sce7726_fam"/>
    <property type="match status" value="1"/>
</dbReference>
<reference evidence="1 2" key="1">
    <citation type="submission" date="2020-04" db="EMBL/GenBank/DDBJ databases">
        <authorList>
            <person name="Depoorter E."/>
        </authorList>
    </citation>
    <scope>NUCLEOTIDE SEQUENCE [LARGE SCALE GENOMIC DNA]</scope>
    <source>
        <strain evidence="1 2">BCC0132</strain>
    </source>
</reference>
<evidence type="ECO:0008006" key="3">
    <source>
        <dbReference type="Google" id="ProtNLM"/>
    </source>
</evidence>